<reference evidence="2 3" key="1">
    <citation type="submission" date="2016-06" db="EMBL/GenBank/DDBJ databases">
        <authorList>
            <person name="Kjaerup R.B."/>
            <person name="Dalgaard T.S."/>
            <person name="Juul-Madsen H.R."/>
        </authorList>
    </citation>
    <scope>NUCLEOTIDE SEQUENCE [LARGE SCALE GENOMIC DNA]</scope>
    <source>
        <strain evidence="2 3">1127319.6</strain>
    </source>
</reference>
<evidence type="ECO:0000313" key="3">
    <source>
        <dbReference type="Proteomes" id="UP000093898"/>
    </source>
</evidence>
<dbReference type="InterPro" id="IPR011260">
    <property type="entry name" value="RNAP_asu_C"/>
</dbReference>
<accession>A0A1A3HEY1</accession>
<feature type="domain" description="RNA polymerase alpha subunit C-terminal" evidence="1">
    <location>
        <begin position="17"/>
        <end position="60"/>
    </location>
</feature>
<comment type="caution">
    <text evidence="2">The sequence shown here is derived from an EMBL/GenBank/DDBJ whole genome shotgun (WGS) entry which is preliminary data.</text>
</comment>
<dbReference type="Proteomes" id="UP000093898">
    <property type="component" value="Unassembled WGS sequence"/>
</dbReference>
<organism evidence="2 3">
    <name type="scientific">Mycolicibacterium mucogenicum</name>
    <name type="common">Mycobacterium mucogenicum</name>
    <dbReference type="NCBI Taxonomy" id="56689"/>
    <lineage>
        <taxon>Bacteria</taxon>
        <taxon>Bacillati</taxon>
        <taxon>Actinomycetota</taxon>
        <taxon>Actinomycetes</taxon>
        <taxon>Mycobacteriales</taxon>
        <taxon>Mycobacteriaceae</taxon>
        <taxon>Mycolicibacterium</taxon>
    </lineage>
</organism>
<dbReference type="Pfam" id="PF03118">
    <property type="entry name" value="RNA_pol_A_CTD"/>
    <property type="match status" value="1"/>
</dbReference>
<gene>
    <name evidence="2" type="ORF">A5630_11955</name>
</gene>
<dbReference type="GO" id="GO:0006351">
    <property type="term" value="P:DNA-templated transcription"/>
    <property type="evidence" value="ECO:0007669"/>
    <property type="project" value="InterPro"/>
</dbReference>
<evidence type="ECO:0000259" key="1">
    <source>
        <dbReference type="Pfam" id="PF03118"/>
    </source>
</evidence>
<dbReference type="Gene3D" id="1.10.150.20">
    <property type="entry name" value="5' to 3' exonuclease, C-terminal subdomain"/>
    <property type="match status" value="1"/>
</dbReference>
<dbReference type="SUPFAM" id="SSF47789">
    <property type="entry name" value="C-terminal domain of RNA polymerase alpha subunit"/>
    <property type="match status" value="1"/>
</dbReference>
<proteinExistence type="predicted"/>
<dbReference type="RefSeq" id="WP_064978779.1">
    <property type="nucleotide sequence ID" value="NZ_LZLC01000025.1"/>
</dbReference>
<dbReference type="OrthoDB" id="4639301at2"/>
<evidence type="ECO:0000313" key="2">
    <source>
        <dbReference type="EMBL" id="OBJ46173.1"/>
    </source>
</evidence>
<dbReference type="GO" id="GO:0003899">
    <property type="term" value="F:DNA-directed RNA polymerase activity"/>
    <property type="evidence" value="ECO:0007669"/>
    <property type="project" value="InterPro"/>
</dbReference>
<dbReference type="GO" id="GO:0003677">
    <property type="term" value="F:DNA binding"/>
    <property type="evidence" value="ECO:0007669"/>
    <property type="project" value="InterPro"/>
</dbReference>
<dbReference type="AlphaFoldDB" id="A0A1A3HEY1"/>
<protein>
    <recommendedName>
        <fullName evidence="1">RNA polymerase alpha subunit C-terminal domain-containing protein</fullName>
    </recommendedName>
</protein>
<dbReference type="EMBL" id="LZLC01000025">
    <property type="protein sequence ID" value="OBJ46173.1"/>
    <property type="molecule type" value="Genomic_DNA"/>
</dbReference>
<name>A0A1A3HEY1_MYCMU</name>
<sequence length="63" mass="6984">MSEGQDLPPIPAEFEQFTPRTARVLVREGYRCLADVQAASDDELLKLRSFGYLSLAEVRAAGQ</sequence>